<dbReference type="RefSeq" id="WP_128621412.1">
    <property type="nucleotide sequence ID" value="NZ_DAIOPL010000023.1"/>
</dbReference>
<gene>
    <name evidence="1" type="ORF">HA333_12010</name>
</gene>
<sequence>MDIYKGVNAGILTVRILLQGALPQAVELGEDAGIESEVWNCILLAVSTTGLYTASFAIAEALQGITAQGWPHVYTHTRWPPFN</sequence>
<dbReference type="GeneID" id="38937844"/>
<organism evidence="1 2">
    <name type="scientific">Pyrobaculum aerophilum</name>
    <dbReference type="NCBI Taxonomy" id="13773"/>
    <lineage>
        <taxon>Archaea</taxon>
        <taxon>Thermoproteota</taxon>
        <taxon>Thermoprotei</taxon>
        <taxon>Thermoproteales</taxon>
        <taxon>Thermoproteaceae</taxon>
        <taxon>Pyrobaculum</taxon>
    </lineage>
</organism>
<comment type="caution">
    <text evidence="1">The sequence shown here is derived from an EMBL/GenBank/DDBJ whole genome shotgun (WGS) entry which is preliminary data.</text>
</comment>
<protein>
    <submittedName>
        <fullName evidence="1">Uncharacterized protein</fullName>
    </submittedName>
</protein>
<dbReference type="AlphaFoldDB" id="A0A832T2N2"/>
<dbReference type="Proteomes" id="UP000651120">
    <property type="component" value="Unassembled WGS sequence"/>
</dbReference>
<dbReference type="EMBL" id="DUJP01000038">
    <property type="protein sequence ID" value="HII48127.1"/>
    <property type="molecule type" value="Genomic_DNA"/>
</dbReference>
<name>A0A832T2N2_9CREN</name>
<evidence type="ECO:0000313" key="1">
    <source>
        <dbReference type="EMBL" id="HII48127.1"/>
    </source>
</evidence>
<proteinExistence type="predicted"/>
<reference evidence="1" key="1">
    <citation type="journal article" date="2020" name="bioRxiv">
        <title>A rank-normalized archaeal taxonomy based on genome phylogeny resolves widespread incomplete and uneven classifications.</title>
        <authorList>
            <person name="Rinke C."/>
            <person name="Chuvochina M."/>
            <person name="Mussig A.J."/>
            <person name="Chaumeil P.-A."/>
            <person name="Waite D.W."/>
            <person name="Whitman W.B."/>
            <person name="Parks D.H."/>
            <person name="Hugenholtz P."/>
        </authorList>
    </citation>
    <scope>NUCLEOTIDE SEQUENCE</scope>
    <source>
        <strain evidence="1">UBA8839</strain>
    </source>
</reference>
<evidence type="ECO:0000313" key="2">
    <source>
        <dbReference type="Proteomes" id="UP000651120"/>
    </source>
</evidence>
<accession>A0A832T2N2</accession>